<keyword evidence="3" id="KW-0479">Metal-binding</keyword>
<dbReference type="OrthoDB" id="952271at2759"/>
<feature type="domain" description="Peptidase M16 middle/third" evidence="10">
    <location>
        <begin position="453"/>
        <end position="737"/>
    </location>
</feature>
<dbReference type="FunFam" id="3.30.830.10:FF:000004">
    <property type="entry name" value="Putative insulin-degrading enzyme"/>
    <property type="match status" value="1"/>
</dbReference>
<evidence type="ECO:0000313" key="12">
    <source>
        <dbReference type="EMBL" id="KIV93694.1"/>
    </source>
</evidence>
<protein>
    <submittedName>
        <fullName evidence="12">Uncharacterized protein</fullName>
    </submittedName>
</protein>
<dbReference type="Pfam" id="PF05193">
    <property type="entry name" value="Peptidase_M16_C"/>
    <property type="match status" value="1"/>
</dbReference>
<keyword evidence="5" id="KW-0862">Zinc</keyword>
<keyword evidence="4" id="KW-0378">Hydrolase</keyword>
<sequence length="1142" mass="130282">MTLPFRLAGHWLHPKSAIVHAAPRSSFFSRPKLRSSPPMSSLPYHQQSPPRQFATVMGSVRRIADELEKPDLDDRSYRVIELPNKLEALLVQDAQTDKASASLNVNVGNFSDENDMPGMAHAVEHLLFMGTEKYPVENEYSSFLSSNSGHSNAYTAATQTNYFFECAATSESNDSPNGLGASSRQSPLYGALDRFAQFFVKPLFLETTLDRELKAVDSENKKNLQSDAWRLSQLAKSLSNPSHPYHHFSTGNLQTLKEDPEKRGVKIRDEFIRFYDRHYSANRMKLVVLGRESLDDLEKWVVELFSNVQNKNLSQNRWDGIDMLTEQQLSTQVFAKPVMESRSLEISFPWQDEEDMYETQPARYISHLIGHEGPGSVLAYLKESGLAQTLSAGYHTVCPGSAFFEIDIGLTPKGLESYHEVVKIVFKYIGMMKSSPPLEWMHQEMKNMADVDFRFRQKSPASRFTSGTSSVMQKNMPRNWLLSSTSKFRKFDAKAIVQAMQFLRHDNFRLMVVSRDFPGTWDQKEKWYGTEYKVEKVPSEVLADIQTALTAPEVSPIPDLHLPHKNEFIPTKLDVEKIEVKEPAKAPKLLRNDSSVRLWWKKDDTFWVPKANLSIKLRNQVTYANPLDYVKSCLFVGLVRDALSSYSYDAEISGLSYAITANMLGLDLGVHGYNDKMAVLLEKILTTLKEIEIREDRFDVIKERMARKYKNWGFQQPYYQIGDYTRWLLNEKSWMNDSYEVELPHITVEDIRSFKPQLLQQAHIEILAHGNLYKEEAKKIANLVESILKPRPLPPSQWPLRRNIIIPPGSNYVYKHTLSDPANVNHAIEYYLDIGHVMDLPLRSKLQLFAQICDEPAFDQLRTKEQLGYVVWSSVRPAAVTMGFRVLIQSERTPDYLETRINAFLLKIKTMLDSMSTEDFEGHKRSLVNKRLEKLKNLDFETNRLWAYIGGEYLNFEQVDQDVSKIRELTKEDIQEFYTHYIDPQSATRAKLSVHLVAQASSTPPELSPAEQKSQMVGLISQVLGTVGVDVDEAALSKEFENVEPSNQQAVLDSIKTYASQSLPDTKVDEVLVQMKEAVPQVMVALKIKPPMAETNQVEAPAQIPTPIIIEDAYQWKAGLQVTQGPVAVSDIRDFEDLESKL</sequence>
<dbReference type="Pfam" id="PF22456">
    <property type="entry name" value="PqqF-like_C_4"/>
    <property type="match status" value="1"/>
</dbReference>
<feature type="region of interest" description="Disordered" evidence="7">
    <location>
        <begin position="29"/>
        <end position="50"/>
    </location>
</feature>
<dbReference type="FunFam" id="3.30.830.10:FF:000005">
    <property type="entry name" value="nardilysin isoform X1"/>
    <property type="match status" value="1"/>
</dbReference>
<dbReference type="GO" id="GO:0005739">
    <property type="term" value="C:mitochondrion"/>
    <property type="evidence" value="ECO:0007669"/>
    <property type="project" value="TreeGrafter"/>
</dbReference>
<evidence type="ECO:0000256" key="2">
    <source>
        <dbReference type="ARBA" id="ARBA00022670"/>
    </source>
</evidence>
<dbReference type="Pfam" id="PF00675">
    <property type="entry name" value="Peptidase_M16"/>
    <property type="match status" value="1"/>
</dbReference>
<dbReference type="GeneID" id="27322734"/>
<keyword evidence="13" id="KW-1185">Reference proteome</keyword>
<organism evidence="12 13">
    <name type="scientific">Exophiala mesophila</name>
    <name type="common">Black yeast-like fungus</name>
    <dbReference type="NCBI Taxonomy" id="212818"/>
    <lineage>
        <taxon>Eukaryota</taxon>
        <taxon>Fungi</taxon>
        <taxon>Dikarya</taxon>
        <taxon>Ascomycota</taxon>
        <taxon>Pezizomycotina</taxon>
        <taxon>Eurotiomycetes</taxon>
        <taxon>Chaetothyriomycetidae</taxon>
        <taxon>Chaetothyriales</taxon>
        <taxon>Herpotrichiellaceae</taxon>
        <taxon>Exophiala</taxon>
    </lineage>
</organism>
<proteinExistence type="inferred from homology"/>
<dbReference type="Pfam" id="PF16187">
    <property type="entry name" value="Peptidase_M16_M"/>
    <property type="match status" value="1"/>
</dbReference>
<dbReference type="PANTHER" id="PTHR43690:SF18">
    <property type="entry name" value="INSULIN-DEGRADING ENZYME-RELATED"/>
    <property type="match status" value="1"/>
</dbReference>
<dbReference type="VEuPathDB" id="FungiDB:PV10_04889"/>
<dbReference type="InterPro" id="IPR050626">
    <property type="entry name" value="Peptidase_M16"/>
</dbReference>
<dbReference type="InterPro" id="IPR032632">
    <property type="entry name" value="Peptidase_M16_M"/>
</dbReference>
<keyword evidence="6" id="KW-0482">Metalloprotease</keyword>
<dbReference type="InterPro" id="IPR007863">
    <property type="entry name" value="Peptidase_M16_C"/>
</dbReference>
<name>A0A0D1ZIG7_EXOME</name>
<dbReference type="HOGENOM" id="CLU_004639_1_2_1"/>
<feature type="compositionally biased region" description="Polar residues" evidence="7">
    <location>
        <begin position="37"/>
        <end position="50"/>
    </location>
</feature>
<evidence type="ECO:0000313" key="13">
    <source>
        <dbReference type="Proteomes" id="UP000054302"/>
    </source>
</evidence>
<dbReference type="SUPFAM" id="SSF63411">
    <property type="entry name" value="LuxS/MPP-like metallohydrolase"/>
    <property type="match status" value="4"/>
</dbReference>
<dbReference type="InterPro" id="IPR054734">
    <property type="entry name" value="PqqF-like_C_4"/>
</dbReference>
<evidence type="ECO:0000256" key="4">
    <source>
        <dbReference type="ARBA" id="ARBA00022801"/>
    </source>
</evidence>
<feature type="domain" description="Coenzyme PQQ synthesis protein F-like C-terminal lobe" evidence="11">
    <location>
        <begin position="848"/>
        <end position="946"/>
    </location>
</feature>
<dbReference type="Proteomes" id="UP000054302">
    <property type="component" value="Unassembled WGS sequence"/>
</dbReference>
<dbReference type="STRING" id="212818.A0A0D1ZIG7"/>
<evidence type="ECO:0000259" key="10">
    <source>
        <dbReference type="Pfam" id="PF16187"/>
    </source>
</evidence>
<evidence type="ECO:0000259" key="11">
    <source>
        <dbReference type="Pfam" id="PF22456"/>
    </source>
</evidence>
<comment type="similarity">
    <text evidence="1">Belongs to the peptidase M16 family.</text>
</comment>
<dbReference type="GO" id="GO:0046872">
    <property type="term" value="F:metal ion binding"/>
    <property type="evidence" value="ECO:0007669"/>
    <property type="project" value="UniProtKB-KW"/>
</dbReference>
<dbReference type="AlphaFoldDB" id="A0A0D1ZIG7"/>
<dbReference type="FunFam" id="3.30.830.10:FF:000003">
    <property type="entry name" value="Insulin-degrading enzyme"/>
    <property type="match status" value="1"/>
</dbReference>
<feature type="domain" description="Peptidase M16 N-terminal" evidence="8">
    <location>
        <begin position="89"/>
        <end position="241"/>
    </location>
</feature>
<evidence type="ECO:0000256" key="6">
    <source>
        <dbReference type="ARBA" id="ARBA00023049"/>
    </source>
</evidence>
<gene>
    <name evidence="12" type="ORF">PV10_04889</name>
</gene>
<dbReference type="GO" id="GO:0051603">
    <property type="term" value="P:proteolysis involved in protein catabolic process"/>
    <property type="evidence" value="ECO:0007669"/>
    <property type="project" value="TreeGrafter"/>
</dbReference>
<dbReference type="InterPro" id="IPR011249">
    <property type="entry name" value="Metalloenz_LuxS/M16"/>
</dbReference>
<dbReference type="GO" id="GO:0005829">
    <property type="term" value="C:cytosol"/>
    <property type="evidence" value="ECO:0007669"/>
    <property type="project" value="TreeGrafter"/>
</dbReference>
<accession>A0A0D1ZIG7</accession>
<dbReference type="GO" id="GO:0043171">
    <property type="term" value="P:peptide catabolic process"/>
    <property type="evidence" value="ECO:0007669"/>
    <property type="project" value="TreeGrafter"/>
</dbReference>
<dbReference type="MEROPS" id="M16.008"/>
<dbReference type="GO" id="GO:0004222">
    <property type="term" value="F:metalloendopeptidase activity"/>
    <property type="evidence" value="ECO:0007669"/>
    <property type="project" value="TreeGrafter"/>
</dbReference>
<dbReference type="PANTHER" id="PTHR43690">
    <property type="entry name" value="NARDILYSIN"/>
    <property type="match status" value="1"/>
</dbReference>
<evidence type="ECO:0000256" key="5">
    <source>
        <dbReference type="ARBA" id="ARBA00022833"/>
    </source>
</evidence>
<dbReference type="Gene3D" id="3.30.830.10">
    <property type="entry name" value="Metalloenzyme, LuxS/M16 peptidase-like"/>
    <property type="match status" value="4"/>
</dbReference>
<dbReference type="InterPro" id="IPR011765">
    <property type="entry name" value="Pept_M16_N"/>
</dbReference>
<feature type="domain" description="Peptidase M16 C-terminal" evidence="9">
    <location>
        <begin position="268"/>
        <end position="447"/>
    </location>
</feature>
<dbReference type="OMA" id="WIFDEMK"/>
<reference evidence="12 13" key="1">
    <citation type="submission" date="2015-01" db="EMBL/GenBank/DDBJ databases">
        <title>The Genome Sequence of Exophiala mesophila CBS40295.</title>
        <authorList>
            <consortium name="The Broad Institute Genomics Platform"/>
            <person name="Cuomo C."/>
            <person name="de Hoog S."/>
            <person name="Gorbushina A."/>
            <person name="Stielow B."/>
            <person name="Teixiera M."/>
            <person name="Abouelleil A."/>
            <person name="Chapman S.B."/>
            <person name="Priest M."/>
            <person name="Young S.K."/>
            <person name="Wortman J."/>
            <person name="Nusbaum C."/>
            <person name="Birren B."/>
        </authorList>
    </citation>
    <scope>NUCLEOTIDE SEQUENCE [LARGE SCALE GENOMIC DNA]</scope>
    <source>
        <strain evidence="12 13">CBS 40295</strain>
    </source>
</reference>
<evidence type="ECO:0000259" key="8">
    <source>
        <dbReference type="Pfam" id="PF00675"/>
    </source>
</evidence>
<evidence type="ECO:0000256" key="3">
    <source>
        <dbReference type="ARBA" id="ARBA00022723"/>
    </source>
</evidence>
<evidence type="ECO:0000256" key="7">
    <source>
        <dbReference type="SAM" id="MobiDB-lite"/>
    </source>
</evidence>
<evidence type="ECO:0000259" key="9">
    <source>
        <dbReference type="Pfam" id="PF05193"/>
    </source>
</evidence>
<dbReference type="RefSeq" id="XP_016225268.1">
    <property type="nucleotide sequence ID" value="XM_016369480.1"/>
</dbReference>
<evidence type="ECO:0000256" key="1">
    <source>
        <dbReference type="ARBA" id="ARBA00007261"/>
    </source>
</evidence>
<dbReference type="EMBL" id="KN847522">
    <property type="protein sequence ID" value="KIV93694.1"/>
    <property type="molecule type" value="Genomic_DNA"/>
</dbReference>
<keyword evidence="2" id="KW-0645">Protease</keyword>